<gene>
    <name evidence="8" type="ORF">DEO72_LG6g1868</name>
</gene>
<dbReference type="Pfam" id="PF14635">
    <property type="entry name" value="HHH_7"/>
    <property type="match status" value="1"/>
</dbReference>
<comment type="subcellular location">
    <subcellularLocation>
        <location evidence="1 5">Nucleus</location>
    </subcellularLocation>
</comment>
<dbReference type="SMART" id="SM00732">
    <property type="entry name" value="YqgFc"/>
    <property type="match status" value="1"/>
</dbReference>
<dbReference type="SUPFAM" id="SSF158832">
    <property type="entry name" value="Tex N-terminal region-like"/>
    <property type="match status" value="1"/>
</dbReference>
<evidence type="ECO:0000256" key="5">
    <source>
        <dbReference type="PIRNR" id="PIRNR036947"/>
    </source>
</evidence>
<dbReference type="InterPro" id="IPR003029">
    <property type="entry name" value="S1_domain"/>
</dbReference>
<evidence type="ECO:0000259" key="7">
    <source>
        <dbReference type="PROSITE" id="PS50126"/>
    </source>
</evidence>
<feature type="domain" description="S1 motif" evidence="7">
    <location>
        <begin position="1072"/>
        <end position="1143"/>
    </location>
</feature>
<feature type="compositionally biased region" description="Basic residues" evidence="6">
    <location>
        <begin position="74"/>
        <end position="86"/>
    </location>
</feature>
<dbReference type="InterPro" id="IPR042066">
    <property type="entry name" value="Spt6_death-like"/>
</dbReference>
<dbReference type="InterPro" id="IPR023323">
    <property type="entry name" value="Tex-like_dom_sf"/>
</dbReference>
<dbReference type="FunFam" id="3.30.505.10:FF:000047">
    <property type="entry name" value="Transcription elongation factor spt6"/>
    <property type="match status" value="1"/>
</dbReference>
<dbReference type="InterPro" id="IPR036860">
    <property type="entry name" value="SH2_dom_sf"/>
</dbReference>
<dbReference type="GO" id="GO:0003676">
    <property type="term" value="F:nucleic acid binding"/>
    <property type="evidence" value="ECO:0007669"/>
    <property type="project" value="InterPro"/>
</dbReference>
<dbReference type="InterPro" id="IPR012340">
    <property type="entry name" value="NA-bd_OB-fold"/>
</dbReference>
<dbReference type="SUPFAM" id="SSF50249">
    <property type="entry name" value="Nucleic acid-binding proteins"/>
    <property type="match status" value="1"/>
</dbReference>
<dbReference type="Proteomes" id="UP000501690">
    <property type="component" value="Linkage Group LG6"/>
</dbReference>
<dbReference type="Gene3D" id="3.30.505.10">
    <property type="entry name" value="SH2 domain"/>
    <property type="match status" value="2"/>
</dbReference>
<protein>
    <recommendedName>
        <fullName evidence="5">Transcription elongation factor spt6</fullName>
    </recommendedName>
</protein>
<proteinExistence type="inferred from homology"/>
<dbReference type="GO" id="GO:0008023">
    <property type="term" value="C:transcription elongation factor complex"/>
    <property type="evidence" value="ECO:0007669"/>
    <property type="project" value="TreeGrafter"/>
</dbReference>
<dbReference type="CDD" id="cd09918">
    <property type="entry name" value="SH2_Nterm_SPT6_like"/>
    <property type="match status" value="1"/>
</dbReference>
<dbReference type="SUPFAM" id="SSF47781">
    <property type="entry name" value="RuvA domain 2-like"/>
    <property type="match status" value="2"/>
</dbReference>
<comment type="similarity">
    <text evidence="2 5">Belongs to the SPT6 family.</text>
</comment>
<dbReference type="PROSITE" id="PS50126">
    <property type="entry name" value="S1"/>
    <property type="match status" value="1"/>
</dbReference>
<dbReference type="GO" id="GO:0031491">
    <property type="term" value="F:nucleosome binding"/>
    <property type="evidence" value="ECO:0007669"/>
    <property type="project" value="TreeGrafter"/>
</dbReference>
<dbReference type="InterPro" id="IPR006641">
    <property type="entry name" value="YqgF/RNaseH-like_dom"/>
</dbReference>
<name>A0A4D6M9L0_VIGUN</name>
<dbReference type="Gene3D" id="1.10.150.850">
    <property type="entry name" value="Spt6, helix-hairpin-helix domain"/>
    <property type="match status" value="1"/>
</dbReference>
<dbReference type="EMBL" id="CP039350">
    <property type="protein sequence ID" value="QCD97158.1"/>
    <property type="molecule type" value="Genomic_DNA"/>
</dbReference>
<dbReference type="FunFam" id="2.40.50.140:FF:000256">
    <property type="entry name" value="Transcription elongation factor spt6"/>
    <property type="match status" value="1"/>
</dbReference>
<dbReference type="FunFam" id="1.10.10.650:FF:000003">
    <property type="entry name" value="Transcription elongation factor spt6"/>
    <property type="match status" value="1"/>
</dbReference>
<dbReference type="Gene3D" id="1.10.3500.10">
    <property type="entry name" value="Tex N-terminal region-like"/>
    <property type="match status" value="1"/>
</dbReference>
<dbReference type="GO" id="GO:0003746">
    <property type="term" value="F:translation elongation factor activity"/>
    <property type="evidence" value="ECO:0007669"/>
    <property type="project" value="UniProtKB-KW"/>
</dbReference>
<dbReference type="Gene3D" id="1.10.10.650">
    <property type="entry name" value="RuvA domain 2-like"/>
    <property type="match status" value="1"/>
</dbReference>
<evidence type="ECO:0000256" key="6">
    <source>
        <dbReference type="SAM" id="MobiDB-lite"/>
    </source>
</evidence>
<dbReference type="InterPro" id="IPR017072">
    <property type="entry name" value="TF_Spt6"/>
</dbReference>
<feature type="region of interest" description="Disordered" evidence="6">
    <location>
        <begin position="74"/>
        <end position="103"/>
    </location>
</feature>
<evidence type="ECO:0000256" key="3">
    <source>
        <dbReference type="ARBA" id="ARBA00023163"/>
    </source>
</evidence>
<evidence type="ECO:0000313" key="8">
    <source>
        <dbReference type="EMBL" id="QCD97158.1"/>
    </source>
</evidence>
<evidence type="ECO:0000256" key="2">
    <source>
        <dbReference type="ARBA" id="ARBA00009253"/>
    </source>
</evidence>
<dbReference type="InterPro" id="IPR010994">
    <property type="entry name" value="RuvA_2-like"/>
</dbReference>
<dbReference type="GO" id="GO:0140673">
    <property type="term" value="P:transcription elongation-coupled chromatin remodeling"/>
    <property type="evidence" value="ECO:0007669"/>
    <property type="project" value="InterPro"/>
</dbReference>
<dbReference type="Pfam" id="PF17674">
    <property type="entry name" value="HHH_9"/>
    <property type="match status" value="1"/>
</dbReference>
<accession>A0A4D6M9L0</accession>
<evidence type="ECO:0000256" key="4">
    <source>
        <dbReference type="ARBA" id="ARBA00023242"/>
    </source>
</evidence>
<evidence type="ECO:0000313" key="9">
    <source>
        <dbReference type="Proteomes" id="UP000501690"/>
    </source>
</evidence>
<dbReference type="SUPFAM" id="SSF55550">
    <property type="entry name" value="SH2 domain"/>
    <property type="match status" value="1"/>
</dbReference>
<organism evidence="8 9">
    <name type="scientific">Vigna unguiculata</name>
    <name type="common">Cowpea</name>
    <dbReference type="NCBI Taxonomy" id="3917"/>
    <lineage>
        <taxon>Eukaryota</taxon>
        <taxon>Viridiplantae</taxon>
        <taxon>Streptophyta</taxon>
        <taxon>Embryophyta</taxon>
        <taxon>Tracheophyta</taxon>
        <taxon>Spermatophyta</taxon>
        <taxon>Magnoliopsida</taxon>
        <taxon>eudicotyledons</taxon>
        <taxon>Gunneridae</taxon>
        <taxon>Pentapetalae</taxon>
        <taxon>rosids</taxon>
        <taxon>fabids</taxon>
        <taxon>Fabales</taxon>
        <taxon>Fabaceae</taxon>
        <taxon>Papilionoideae</taxon>
        <taxon>50 kb inversion clade</taxon>
        <taxon>NPAAA clade</taxon>
        <taxon>indigoferoid/millettioid clade</taxon>
        <taxon>Phaseoleae</taxon>
        <taxon>Vigna</taxon>
    </lineage>
</organism>
<feature type="region of interest" description="Disordered" evidence="6">
    <location>
        <begin position="1"/>
        <end position="50"/>
    </location>
</feature>
<dbReference type="Gene3D" id="2.40.50.140">
    <property type="entry name" value="Nucleic acid-binding proteins"/>
    <property type="match status" value="1"/>
</dbReference>
<dbReference type="PANTHER" id="PTHR10145">
    <property type="entry name" value="TRANSCRIPTION ELONGATION FACTOR SPT6"/>
    <property type="match status" value="1"/>
</dbReference>
<dbReference type="InterPro" id="IPR037027">
    <property type="entry name" value="YqgF/RNaseH-like_dom_sf"/>
</dbReference>
<dbReference type="InterPro" id="IPR032706">
    <property type="entry name" value="Spt6_HHH"/>
</dbReference>
<dbReference type="InterPro" id="IPR041692">
    <property type="entry name" value="HHH_9"/>
</dbReference>
<keyword evidence="9" id="KW-1185">Reference proteome</keyword>
<reference evidence="8 9" key="1">
    <citation type="submission" date="2019-04" db="EMBL/GenBank/DDBJ databases">
        <title>An improved genome assembly and genetic linkage map for asparagus bean, Vigna unguiculata ssp. sesquipedialis.</title>
        <authorList>
            <person name="Xia Q."/>
            <person name="Zhang R."/>
            <person name="Dong Y."/>
        </authorList>
    </citation>
    <scope>NUCLEOTIDE SEQUENCE [LARGE SCALE GENOMIC DNA]</scope>
    <source>
        <tissue evidence="8">Leaf</tissue>
    </source>
</reference>
<dbReference type="Pfam" id="PF14639">
    <property type="entry name" value="YqgF"/>
    <property type="match status" value="1"/>
</dbReference>
<dbReference type="Pfam" id="PF14632">
    <property type="entry name" value="SPT6_acidic"/>
    <property type="match status" value="1"/>
</dbReference>
<dbReference type="InterPro" id="IPR012337">
    <property type="entry name" value="RNaseH-like_sf"/>
</dbReference>
<keyword evidence="3 5" id="KW-0804">Transcription</keyword>
<dbReference type="SUPFAM" id="SSF53098">
    <property type="entry name" value="Ribonuclease H-like"/>
    <property type="match status" value="1"/>
</dbReference>
<keyword evidence="4 5" id="KW-0539">Nucleus</keyword>
<dbReference type="FunFam" id="1.10.3500.10:FF:000004">
    <property type="entry name" value="Transcription elongation factor spt6"/>
    <property type="match status" value="1"/>
</dbReference>
<dbReference type="Gene3D" id="1.10.10.2740">
    <property type="entry name" value="Spt6, Death-like domain"/>
    <property type="match status" value="1"/>
</dbReference>
<evidence type="ECO:0000256" key="1">
    <source>
        <dbReference type="ARBA" id="ARBA00004123"/>
    </source>
</evidence>
<feature type="compositionally biased region" description="Acidic residues" evidence="6">
    <location>
        <begin position="1"/>
        <end position="39"/>
    </location>
</feature>
<dbReference type="InterPro" id="IPR028231">
    <property type="entry name" value="Spt6_YqgF"/>
</dbReference>
<dbReference type="InterPro" id="IPR023319">
    <property type="entry name" value="Tex-like_HTH_dom_sf"/>
</dbReference>
<dbReference type="SMART" id="SM00316">
    <property type="entry name" value="S1"/>
    <property type="match status" value="1"/>
</dbReference>
<dbReference type="Gene3D" id="3.30.420.140">
    <property type="entry name" value="YqgF/RNase H-like domain"/>
    <property type="match status" value="1"/>
</dbReference>
<dbReference type="InterPro" id="IPR028083">
    <property type="entry name" value="Spt6_acidic_N_dom"/>
</dbReference>
<dbReference type="GO" id="GO:0034728">
    <property type="term" value="P:nucleosome organization"/>
    <property type="evidence" value="ECO:0007669"/>
    <property type="project" value="TreeGrafter"/>
</dbReference>
<dbReference type="InterPro" id="IPR035019">
    <property type="entry name" value="Spt6_SH2_N"/>
</dbReference>
<dbReference type="FunFam" id="3.30.420.140:FF:000006">
    <property type="entry name" value="Transcription elongation factor spt6"/>
    <property type="match status" value="1"/>
</dbReference>
<sequence>MAISDEEEGQDGYENDGFIVDDIEDEEEQVQEEKADSDDERQKKKKRKKREEYVLDEDDYELLEDNNIHIHRRKKSTKFKRLKKGRRSTEEEPSGLSDAEDFVGSGKVGLTAEEKLKNSLFGDDEGVLFEDIAEEDAETGEEDEMADFIVEEEEVYENETPMRHRKLRKKESRQAPAVSSLALQEAQELFGDPDELILNRQKNLEMSEYRETKLEDEFEPIVVSEKYMTEQDDQIRKLDIPERMQISNESTGDPPLDGSSIEQESQWIVNQLGNGAVPWIYKKVPNSKNNEKDDLPINKDDIIRFLELYHVQKLDVSKICSIPFIAMYRKEECSSLIKDLEQPEAVDENDKTPTLKWHKVLWALQDLDKKWLLLQKRKSALESYYSRRFEEESRRVYDETRLNLNRQLFESVMRSLKEAETKREVDDVDSKFNLHFPPGEAGVGEGQYKRPKRKSMYSTFIKAGLWEVASRFGCSPEQLGLRLTVVELQELEDPKETPEEMASNFTCAIYDTPEEVLKCGRHMAAVEISCEPSITKHVRSHFLDHAVVSTCPTTDGNKVIDSFHQFAGVKWLREKPLSKFEDLQWLLIQKAEEEKLLQVTIKLPEEYLNKLIDQFNDYYISDSVSRSAQLWNEQRKLILHDAIFRFLLSSMEKEARGVLASKAKNWLRMEYGKALWNKVSVGPYQQKENDLGLDDEAAPRVMACCWGTGKPQTTFVMLDSSGEVLDVLYTGSLTFRSQNVNDQQRKKNDQERVLKFMTDHQPHVVVLGAVNLSCTRLKEDIYEVIFKMVEENPRDVGHEMDGVSVVYGDESLPRLYENCQISSDQLPSQPGIVRRAVALGRYLQNPLAMVATLCGPRKEIMSWKLSPLESFLNQDEKFAMVEQVMVDVTNQVGLDINLAISHEWLFAPLQFISGLGPRKAVSLHRSLVRAGAIFSRKNFLTEHKLGKKVFVNAVGSLRVRRSGLAAGRNHFIDLLDDTRIHPESYILAQELAKYIYMKKMEQVMKMMMMRSRWPLSIYASGTRRQNKIQTLYDMRRELIQGFQDWRNQYKEPSQVEELHMISGETEESLAEGKTVQATVLRVHAHKAICGLESGITGILMKEDYIDDWRDVMELSDRLQEGDMLTCKIKSIQKNRHQVFLVCKDSEMRINRLQNNRDIDPYYHEDRSCFQSDQDKAQKQKELAKKHFKPRMIVHPRFQNITADEAMEFLSDKDTGESIIRPSSLGPSYLTLTLKTSDGVYAHKDIVEGGKKHKDFISLLRMGKTLKIGDDTFEDLDEVVDRYVDPLVAHLKTMLIYRKFRKGTRSEVDKLLRMEKAEYPMRIAYSFGISHEHPGTFILLI</sequence>
<dbReference type="GO" id="GO:0042393">
    <property type="term" value="F:histone binding"/>
    <property type="evidence" value="ECO:0007669"/>
    <property type="project" value="TreeGrafter"/>
</dbReference>
<dbReference type="PANTHER" id="PTHR10145:SF6">
    <property type="entry name" value="TRANSCRIPTION ELONGATION FACTOR SPT6"/>
    <property type="match status" value="1"/>
</dbReference>
<dbReference type="InterPro" id="IPR035420">
    <property type="entry name" value="Spt6_SH2"/>
</dbReference>
<comment type="function">
    <text evidence="5">Transcription elongation factor that enhances transcription elongation by RNA polymerase II (RNAPII).</text>
</comment>
<dbReference type="Pfam" id="PF14633">
    <property type="entry name" value="SH2_2"/>
    <property type="match status" value="1"/>
</dbReference>
<keyword evidence="8" id="KW-0648">Protein biosynthesis</keyword>
<keyword evidence="8" id="KW-0251">Elongation factor</keyword>
<dbReference type="PIRSF" id="PIRSF036947">
    <property type="entry name" value="Spt6"/>
    <property type="match status" value="1"/>
</dbReference>